<evidence type="ECO:0000313" key="2">
    <source>
        <dbReference type="EMBL" id="RQD81827.1"/>
    </source>
</evidence>
<reference evidence="2 3" key="1">
    <citation type="submission" date="2018-08" db="EMBL/GenBank/DDBJ databases">
        <title>The metabolism and importance of syntrophic acetate oxidation coupled to methane or sulfide production in haloalkaline environments.</title>
        <authorList>
            <person name="Timmers P.H.A."/>
            <person name="Vavourakis C.D."/>
            <person name="Sorokin D.Y."/>
            <person name="Sinninghe Damste J.S."/>
            <person name="Muyzer G."/>
            <person name="Stams A.J.M."/>
            <person name="Plugge C.M."/>
        </authorList>
    </citation>
    <scope>NUCLEOTIDE SEQUENCE [LARGE SCALE GENOMIC DNA]</scope>
    <source>
        <strain evidence="2">MSAO_Arc3</strain>
    </source>
</reference>
<dbReference type="EMBL" id="QZAB01000497">
    <property type="protein sequence ID" value="RQD81827.1"/>
    <property type="molecule type" value="Genomic_DNA"/>
</dbReference>
<evidence type="ECO:0000313" key="3">
    <source>
        <dbReference type="Proteomes" id="UP000284763"/>
    </source>
</evidence>
<proteinExistence type="predicted"/>
<accession>A0A424YS80</accession>
<dbReference type="Pfam" id="PF11950">
    <property type="entry name" value="DUF3467"/>
    <property type="match status" value="1"/>
</dbReference>
<evidence type="ECO:0000256" key="1">
    <source>
        <dbReference type="SAM" id="MobiDB-lite"/>
    </source>
</evidence>
<organism evidence="2 3">
    <name type="scientific">Methanosalsum natronophilum</name>
    <dbReference type="NCBI Taxonomy" id="768733"/>
    <lineage>
        <taxon>Archaea</taxon>
        <taxon>Methanobacteriati</taxon>
        <taxon>Methanobacteriota</taxon>
        <taxon>Stenosarchaea group</taxon>
        <taxon>Methanomicrobia</taxon>
        <taxon>Methanosarcinales</taxon>
        <taxon>Methanosarcinaceae</taxon>
        <taxon>Methanosalsum</taxon>
    </lineage>
</organism>
<feature type="region of interest" description="Disordered" evidence="1">
    <location>
        <begin position="89"/>
        <end position="114"/>
    </location>
</feature>
<dbReference type="AlphaFoldDB" id="A0A424YS80"/>
<dbReference type="Proteomes" id="UP000284763">
    <property type="component" value="Unassembled WGS sequence"/>
</dbReference>
<gene>
    <name evidence="2" type="ORF">D5R95_07865</name>
</gene>
<name>A0A424YS80_9EURY</name>
<protein>
    <submittedName>
        <fullName evidence="2">DUF3467 domain-containing protein</fullName>
    </submittedName>
</protein>
<dbReference type="InterPro" id="IPR021857">
    <property type="entry name" value="DUF3467"/>
</dbReference>
<sequence length="114" mass="13327">MKEKRRISIEIQQSEQFRQIYAIGAVGGHTPYDIRIGFYNDIPQTIGSQKQKHSMRRQIETEIILSPLAALELSGWLKQHLQEYERKFGPITRPRKQNISEKQIEDSSNLQGYI</sequence>
<comment type="caution">
    <text evidence="2">The sequence shown here is derived from an EMBL/GenBank/DDBJ whole genome shotgun (WGS) entry which is preliminary data.</text>
</comment>